<dbReference type="OrthoDB" id="2447952at2759"/>
<feature type="region of interest" description="Disordered" evidence="1">
    <location>
        <begin position="1"/>
        <end position="91"/>
    </location>
</feature>
<dbReference type="Proteomes" id="UP000193648">
    <property type="component" value="Unassembled WGS sequence"/>
</dbReference>
<evidence type="ECO:0000313" key="3">
    <source>
        <dbReference type="Proteomes" id="UP000193648"/>
    </source>
</evidence>
<feature type="compositionally biased region" description="Low complexity" evidence="1">
    <location>
        <begin position="11"/>
        <end position="29"/>
    </location>
</feature>
<accession>A0A1Y2GMP2</accession>
<keyword evidence="3" id="KW-1185">Reference proteome</keyword>
<feature type="compositionally biased region" description="Polar residues" evidence="1">
    <location>
        <begin position="143"/>
        <end position="154"/>
    </location>
</feature>
<dbReference type="AlphaFoldDB" id="A0A1Y2GMP2"/>
<feature type="compositionally biased region" description="Low complexity" evidence="1">
    <location>
        <begin position="178"/>
        <end position="204"/>
    </location>
</feature>
<organism evidence="2 3">
    <name type="scientific">Lobosporangium transversale</name>
    <dbReference type="NCBI Taxonomy" id="64571"/>
    <lineage>
        <taxon>Eukaryota</taxon>
        <taxon>Fungi</taxon>
        <taxon>Fungi incertae sedis</taxon>
        <taxon>Mucoromycota</taxon>
        <taxon>Mortierellomycotina</taxon>
        <taxon>Mortierellomycetes</taxon>
        <taxon>Mortierellales</taxon>
        <taxon>Mortierellaceae</taxon>
        <taxon>Lobosporangium</taxon>
    </lineage>
</organism>
<protein>
    <submittedName>
        <fullName evidence="2">Uncharacterized protein</fullName>
    </submittedName>
</protein>
<proteinExistence type="predicted"/>
<feature type="compositionally biased region" description="Polar residues" evidence="1">
    <location>
        <begin position="213"/>
        <end position="222"/>
    </location>
</feature>
<dbReference type="RefSeq" id="XP_021880554.1">
    <property type="nucleotide sequence ID" value="XM_022024425.1"/>
</dbReference>
<sequence length="526" mass="56435">MSTVRHKEESSLQYQDTTTTSTSTNLSLSPIHKHQPDYSLDQSNIEDDFGNDSLQADSSSMSQQDAEATSPLTPTTTCSLSSSASLSSASSLSNYRRAASRLSTSTAMSLFNHTTTGEGGDRAFGYPYHHYRTSFISRRHQQARTLSEELSTAVRQDPEDNYSSPSTPSGLLPNPADLSTLSSSPTLSSSSLSSSTTTLVSSTSEHFPLFKPSRSSSQQNGYISPDQKPKPSPLALHNNYKSQGQGHIVATGRGSPTFSPRPGSPTSAVSHDCITATDIAGSPRTASAAVAANLSVSSSTRSSFYLSRGSLSSSSVSSSGSSSPRSSIAPCSALCLQSSDKRYSYNGYQQILNENHHSTCQYYNDIQRTMSPSPRLQVETRKSKSGRATKAGKKHGAAKTLEEEDPMNKLTLQLESTPLDSPSSRPSRPLSFSGSVHSSSRPSPRITGYYKAKTARPYRSSRQSYCGSGGLSSLYNMGHPRSPSMPGQLDADSTDAAFLRMEAQLNNLIAEGKRALGSQIEVWDEE</sequence>
<comment type="caution">
    <text evidence="2">The sequence shown here is derived from an EMBL/GenBank/DDBJ whole genome shotgun (WGS) entry which is preliminary data.</text>
</comment>
<dbReference type="GeneID" id="33566269"/>
<feature type="compositionally biased region" description="Basic and acidic residues" evidence="1">
    <location>
        <begin position="1"/>
        <end position="10"/>
    </location>
</feature>
<feature type="compositionally biased region" description="Low complexity" evidence="1">
    <location>
        <begin position="52"/>
        <end position="91"/>
    </location>
</feature>
<evidence type="ECO:0000256" key="1">
    <source>
        <dbReference type="SAM" id="MobiDB-lite"/>
    </source>
</evidence>
<dbReference type="EMBL" id="MCFF01000022">
    <property type="protein sequence ID" value="ORZ13770.1"/>
    <property type="molecule type" value="Genomic_DNA"/>
</dbReference>
<feature type="region of interest" description="Disordered" evidence="1">
    <location>
        <begin position="140"/>
        <end position="270"/>
    </location>
</feature>
<evidence type="ECO:0000313" key="2">
    <source>
        <dbReference type="EMBL" id="ORZ13770.1"/>
    </source>
</evidence>
<reference evidence="2 3" key="1">
    <citation type="submission" date="2016-07" db="EMBL/GenBank/DDBJ databases">
        <title>Pervasive Adenine N6-methylation of Active Genes in Fungi.</title>
        <authorList>
            <consortium name="DOE Joint Genome Institute"/>
            <person name="Mondo S.J."/>
            <person name="Dannebaum R.O."/>
            <person name="Kuo R.C."/>
            <person name="Labutti K."/>
            <person name="Haridas S."/>
            <person name="Kuo A."/>
            <person name="Salamov A."/>
            <person name="Ahrendt S.R."/>
            <person name="Lipzen A."/>
            <person name="Sullivan W."/>
            <person name="Andreopoulos W.B."/>
            <person name="Clum A."/>
            <person name="Lindquist E."/>
            <person name="Daum C."/>
            <person name="Ramamoorthy G.K."/>
            <person name="Gryganskyi A."/>
            <person name="Culley D."/>
            <person name="Magnuson J.K."/>
            <person name="James T.Y."/>
            <person name="O'Malley M.A."/>
            <person name="Stajich J.E."/>
            <person name="Spatafora J.W."/>
            <person name="Visel A."/>
            <person name="Grigoriev I.V."/>
        </authorList>
    </citation>
    <scope>NUCLEOTIDE SEQUENCE [LARGE SCALE GENOMIC DNA]</scope>
    <source>
        <strain evidence="2 3">NRRL 3116</strain>
    </source>
</reference>
<feature type="compositionally biased region" description="Low complexity" evidence="1">
    <location>
        <begin position="416"/>
        <end position="444"/>
    </location>
</feature>
<feature type="compositionally biased region" description="Basic residues" evidence="1">
    <location>
        <begin position="383"/>
        <end position="397"/>
    </location>
</feature>
<gene>
    <name evidence="2" type="ORF">BCR41DRAFT_354964</name>
</gene>
<feature type="region of interest" description="Disordered" evidence="1">
    <location>
        <begin position="369"/>
        <end position="448"/>
    </location>
</feature>
<feature type="compositionally biased region" description="Polar residues" evidence="1">
    <location>
        <begin position="254"/>
        <end position="269"/>
    </location>
</feature>
<name>A0A1Y2GMP2_9FUNG</name>
<dbReference type="InParanoid" id="A0A1Y2GMP2"/>